<dbReference type="GO" id="GO:0016853">
    <property type="term" value="F:isomerase activity"/>
    <property type="evidence" value="ECO:0007669"/>
    <property type="project" value="InterPro"/>
</dbReference>
<dbReference type="InterPro" id="IPR014718">
    <property type="entry name" value="GH-type_carb-bd"/>
</dbReference>
<sequence length="236" mass="25336">MPYANRIAGGRLPGEAPLAPYPGEVHSLHGVGWRRAWRVIERESHYAVLGLQHRADQDWPFDLDATLTIVLGDASLKQTLCVTNTGTRAMPLGMGFHPFFPAAPGQGTTLGANWSGRWGVTPDHLPVGLAPQAVVPGPVDVGPWQVNNCHTGWDGRAVLAYPQHTLVMTADPLCRFLQCYRPAADSAFVAIEPVTHVPNAHQLRAAGVADTGLIDLAPGAVRSISMTMQVLRHVDG</sequence>
<protein>
    <submittedName>
        <fullName evidence="1">Aldose 1-epimerase</fullName>
    </submittedName>
</protein>
<reference evidence="2" key="1">
    <citation type="journal article" date="2016" name="Front. Microbiol.">
        <title>Molecular Keys to the Janthinobacterium and Duganella spp. Interaction with the Plant Pathogen Fusarium graminearum.</title>
        <authorList>
            <person name="Haack F.S."/>
            <person name="Poehlein A."/>
            <person name="Kroger C."/>
            <person name="Voigt C.A."/>
            <person name="Piepenbring M."/>
            <person name="Bode H.B."/>
            <person name="Daniel R."/>
            <person name="Schafer W."/>
            <person name="Streit W.R."/>
        </authorList>
    </citation>
    <scope>NUCLEOTIDE SEQUENCE [LARGE SCALE GENOMIC DNA]</scope>
    <source>
        <strain evidence="2">T54</strain>
    </source>
</reference>
<evidence type="ECO:0000313" key="2">
    <source>
        <dbReference type="Proteomes" id="UP000175989"/>
    </source>
</evidence>
<comment type="caution">
    <text evidence="1">The sequence shown here is derived from an EMBL/GenBank/DDBJ whole genome shotgun (WGS) entry which is preliminary data.</text>
</comment>
<dbReference type="Pfam" id="PF01263">
    <property type="entry name" value="Aldose_epim"/>
    <property type="match status" value="1"/>
</dbReference>
<dbReference type="InterPro" id="IPR011013">
    <property type="entry name" value="Gal_mutarotase_sf_dom"/>
</dbReference>
<gene>
    <name evidence="1" type="ORF">DUPY_15690</name>
</gene>
<name>A0A1E7WZT6_9BURK</name>
<proteinExistence type="predicted"/>
<accession>A0A1E7WZT6</accession>
<dbReference type="AlphaFoldDB" id="A0A1E7WZT6"/>
<dbReference type="InterPro" id="IPR008183">
    <property type="entry name" value="Aldose_1/G6P_1-epimerase"/>
</dbReference>
<dbReference type="Gene3D" id="2.70.98.10">
    <property type="match status" value="1"/>
</dbReference>
<dbReference type="GO" id="GO:0005975">
    <property type="term" value="P:carbohydrate metabolic process"/>
    <property type="evidence" value="ECO:0007669"/>
    <property type="project" value="InterPro"/>
</dbReference>
<dbReference type="EMBL" id="LROM01000066">
    <property type="protein sequence ID" value="OFA05455.1"/>
    <property type="molecule type" value="Genomic_DNA"/>
</dbReference>
<evidence type="ECO:0000313" key="1">
    <source>
        <dbReference type="EMBL" id="OFA05455.1"/>
    </source>
</evidence>
<dbReference type="Proteomes" id="UP000175989">
    <property type="component" value="Unassembled WGS sequence"/>
</dbReference>
<dbReference type="GO" id="GO:0030246">
    <property type="term" value="F:carbohydrate binding"/>
    <property type="evidence" value="ECO:0007669"/>
    <property type="project" value="InterPro"/>
</dbReference>
<organism evidence="1 2">
    <name type="scientific">Duganella phyllosphaerae</name>
    <dbReference type="NCBI Taxonomy" id="762836"/>
    <lineage>
        <taxon>Bacteria</taxon>
        <taxon>Pseudomonadati</taxon>
        <taxon>Pseudomonadota</taxon>
        <taxon>Betaproteobacteria</taxon>
        <taxon>Burkholderiales</taxon>
        <taxon>Oxalobacteraceae</taxon>
        <taxon>Telluria group</taxon>
        <taxon>Duganella</taxon>
    </lineage>
</organism>
<dbReference type="SUPFAM" id="SSF74650">
    <property type="entry name" value="Galactose mutarotase-like"/>
    <property type="match status" value="1"/>
</dbReference>
<keyword evidence="2" id="KW-1185">Reference proteome</keyword>